<dbReference type="AlphaFoldDB" id="A0A834N656"/>
<protein>
    <recommendedName>
        <fullName evidence="1">SAP domain-containing protein</fullName>
    </recommendedName>
</protein>
<name>A0A834N656_VESPE</name>
<comment type="caution">
    <text evidence="2">The sequence shown here is derived from an EMBL/GenBank/DDBJ whole genome shotgun (WGS) entry which is preliminary data.</text>
</comment>
<organism evidence="2 3">
    <name type="scientific">Vespula pensylvanica</name>
    <name type="common">Western yellow jacket</name>
    <name type="synonym">Wasp</name>
    <dbReference type="NCBI Taxonomy" id="30213"/>
    <lineage>
        <taxon>Eukaryota</taxon>
        <taxon>Metazoa</taxon>
        <taxon>Ecdysozoa</taxon>
        <taxon>Arthropoda</taxon>
        <taxon>Hexapoda</taxon>
        <taxon>Insecta</taxon>
        <taxon>Pterygota</taxon>
        <taxon>Neoptera</taxon>
        <taxon>Endopterygota</taxon>
        <taxon>Hymenoptera</taxon>
        <taxon>Apocrita</taxon>
        <taxon>Aculeata</taxon>
        <taxon>Vespoidea</taxon>
        <taxon>Vespidae</taxon>
        <taxon>Vespinae</taxon>
        <taxon>Vespula</taxon>
    </lineage>
</organism>
<feature type="domain" description="SAP" evidence="1">
    <location>
        <begin position="39"/>
        <end position="73"/>
    </location>
</feature>
<dbReference type="Pfam" id="PF02037">
    <property type="entry name" value="SAP"/>
    <property type="match status" value="1"/>
</dbReference>
<reference evidence="2" key="1">
    <citation type="journal article" date="2020" name="G3 (Bethesda)">
        <title>High-Quality Assemblies for Three Invasive Social Wasps from the &lt;i&gt;Vespula&lt;/i&gt; Genus.</title>
        <authorList>
            <person name="Harrop T.W.R."/>
            <person name="Guhlin J."/>
            <person name="McLaughlin G.M."/>
            <person name="Permina E."/>
            <person name="Stockwell P."/>
            <person name="Gilligan J."/>
            <person name="Le Lec M.F."/>
            <person name="Gruber M.A.M."/>
            <person name="Quinn O."/>
            <person name="Lovegrove M."/>
            <person name="Duncan E.J."/>
            <person name="Remnant E.J."/>
            <person name="Van Eeckhoven J."/>
            <person name="Graham B."/>
            <person name="Knapp R.A."/>
            <person name="Langford K.W."/>
            <person name="Kronenberg Z."/>
            <person name="Press M.O."/>
            <person name="Eacker S.M."/>
            <person name="Wilson-Rankin E.E."/>
            <person name="Purcell J."/>
            <person name="Lester P.J."/>
            <person name="Dearden P.K."/>
        </authorList>
    </citation>
    <scope>NUCLEOTIDE SEQUENCE</scope>
    <source>
        <strain evidence="2">Volc-1</strain>
    </source>
</reference>
<proteinExistence type="predicted"/>
<dbReference type="EMBL" id="JACSDY010000020">
    <property type="protein sequence ID" value="KAF7397175.1"/>
    <property type="molecule type" value="Genomic_DNA"/>
</dbReference>
<evidence type="ECO:0000313" key="2">
    <source>
        <dbReference type="EMBL" id="KAF7397175.1"/>
    </source>
</evidence>
<keyword evidence="3" id="KW-1185">Reference proteome</keyword>
<dbReference type="InterPro" id="IPR003034">
    <property type="entry name" value="SAP_dom"/>
</dbReference>
<accession>A0A834N656</accession>
<evidence type="ECO:0000313" key="3">
    <source>
        <dbReference type="Proteomes" id="UP000600918"/>
    </source>
</evidence>
<dbReference type="Proteomes" id="UP000600918">
    <property type="component" value="Unassembled WGS sequence"/>
</dbReference>
<evidence type="ECO:0000259" key="1">
    <source>
        <dbReference type="PROSITE" id="PS50800"/>
    </source>
</evidence>
<dbReference type="SMART" id="SM00513">
    <property type="entry name" value="SAP"/>
    <property type="match status" value="2"/>
</dbReference>
<dbReference type="PROSITE" id="PS50800">
    <property type="entry name" value="SAP"/>
    <property type="match status" value="1"/>
</dbReference>
<gene>
    <name evidence="2" type="ORF">H0235_016712</name>
</gene>
<sequence length="179" mass="20270">MVLFCTVHIRQTATSSFILHSAFKMLSNAAFKEEFCSIVESMATDELRHKLQGLDLSIQGSKVVLVDKLRKAIHNADKAQDGEKSSIHTDDCDDRDSDHKKNLDALFKDELKAKLRVLDLKSTSKKAELARRLKAVMIAIKMTTTTTLKTKKKSKMQELRDETTSEIVKILKMLDFLVT</sequence>